<evidence type="ECO:0000256" key="2">
    <source>
        <dbReference type="SAM" id="Phobius"/>
    </source>
</evidence>
<dbReference type="Proteomes" id="UP000241421">
    <property type="component" value="Unassembled WGS sequence"/>
</dbReference>
<dbReference type="SUPFAM" id="SSF56925">
    <property type="entry name" value="OMPA-like"/>
    <property type="match status" value="1"/>
</dbReference>
<dbReference type="OrthoDB" id="5297282at2"/>
<evidence type="ECO:0000256" key="1">
    <source>
        <dbReference type="ARBA" id="ARBA00004442"/>
    </source>
</evidence>
<keyword evidence="3" id="KW-0378">Hydrolase</keyword>
<evidence type="ECO:0000313" key="4">
    <source>
        <dbReference type="Proteomes" id="UP000241421"/>
    </source>
</evidence>
<comment type="subcellular location">
    <subcellularLocation>
        <location evidence="1">Cell outer membrane</location>
    </subcellularLocation>
</comment>
<keyword evidence="4" id="KW-1185">Reference proteome</keyword>
<comment type="caution">
    <text evidence="3">The sequence shown here is derived from an EMBL/GenBank/DDBJ whole genome shotgun (WGS) entry which is preliminary data.</text>
</comment>
<keyword evidence="2" id="KW-0472">Membrane</keyword>
<organism evidence="3 4">
    <name type="scientific">Massilia glaciei</name>
    <dbReference type="NCBI Taxonomy" id="1524097"/>
    <lineage>
        <taxon>Bacteria</taxon>
        <taxon>Pseudomonadati</taxon>
        <taxon>Pseudomonadota</taxon>
        <taxon>Betaproteobacteria</taxon>
        <taxon>Burkholderiales</taxon>
        <taxon>Oxalobacteraceae</taxon>
        <taxon>Telluria group</taxon>
        <taxon>Massilia</taxon>
    </lineage>
</organism>
<reference evidence="3 4" key="1">
    <citation type="submission" date="2018-04" db="EMBL/GenBank/DDBJ databases">
        <title>Massilia violaceinigra sp. nov., a novel purple-pigmented bacterium isolated from Tianshan glacier, Xinjiang, China.</title>
        <authorList>
            <person name="Wang H."/>
        </authorList>
    </citation>
    <scope>NUCLEOTIDE SEQUENCE [LARGE SCALE GENOMIC DNA]</scope>
    <source>
        <strain evidence="3 4">B448-2</strain>
    </source>
</reference>
<evidence type="ECO:0000313" key="3">
    <source>
        <dbReference type="EMBL" id="PWF45047.1"/>
    </source>
</evidence>
<dbReference type="GO" id="GO:0009279">
    <property type="term" value="C:cell outer membrane"/>
    <property type="evidence" value="ECO:0007669"/>
    <property type="project" value="UniProtKB-SubCell"/>
</dbReference>
<dbReference type="AlphaFoldDB" id="A0A2U2HHB5"/>
<keyword evidence="2" id="KW-0812">Transmembrane</keyword>
<dbReference type="InterPro" id="IPR011250">
    <property type="entry name" value="OMP/PagP_B-barrel"/>
</dbReference>
<keyword evidence="2" id="KW-1133">Transmembrane helix</keyword>
<dbReference type="Gene3D" id="2.40.160.20">
    <property type="match status" value="1"/>
</dbReference>
<name>A0A2U2HHB5_9BURK</name>
<accession>A0A2U2HHB5</accession>
<dbReference type="InterPro" id="IPR018550">
    <property type="entry name" value="Lipid-A_deacylase-rel"/>
</dbReference>
<dbReference type="EMBL" id="PXWF02000259">
    <property type="protein sequence ID" value="PWF45047.1"/>
    <property type="molecule type" value="Genomic_DNA"/>
</dbReference>
<feature type="transmembrane region" description="Helical" evidence="2">
    <location>
        <begin position="45"/>
        <end position="69"/>
    </location>
</feature>
<gene>
    <name evidence="3" type="ORF">C7C56_018405</name>
</gene>
<protein>
    <submittedName>
        <fullName evidence="3">Acyloxyacyl hydrolase</fullName>
    </submittedName>
</protein>
<sequence length="227" mass="24880">MPRKAMVGSVKIAPLCGRGARRVAVAETAATCLLRSRAIMSVSKFLCRVLCSFLGAGGLGLLPALAMAAPQLDHISLEAGTNSKIRMLRVAVQAHWHDPVATFERMRLTGHWDTSLAYWRATQYRDTPGQKQNITGIGISPVLRLRGKGGTGWYAEAGIGIYLLSRHYDNDGNKLSTRLQFGEQIGFGYVFSNKWEAGLKIQHFSNGSLKRPNNGVNFLLVKVSRPL</sequence>
<dbReference type="GO" id="GO:0016787">
    <property type="term" value="F:hydrolase activity"/>
    <property type="evidence" value="ECO:0007669"/>
    <property type="project" value="UniProtKB-KW"/>
</dbReference>
<proteinExistence type="predicted"/>
<dbReference type="Pfam" id="PF09411">
    <property type="entry name" value="PagL"/>
    <property type="match status" value="1"/>
</dbReference>